<dbReference type="AlphaFoldDB" id="A0A1E5WJ44"/>
<evidence type="ECO:0000256" key="1">
    <source>
        <dbReference type="SAM" id="Phobius"/>
    </source>
</evidence>
<gene>
    <name evidence="2" type="ORF">BAE44_0001579</name>
</gene>
<feature type="transmembrane region" description="Helical" evidence="1">
    <location>
        <begin position="12"/>
        <end position="36"/>
    </location>
</feature>
<organism evidence="2 3">
    <name type="scientific">Dichanthelium oligosanthes</name>
    <dbReference type="NCBI Taxonomy" id="888268"/>
    <lineage>
        <taxon>Eukaryota</taxon>
        <taxon>Viridiplantae</taxon>
        <taxon>Streptophyta</taxon>
        <taxon>Embryophyta</taxon>
        <taxon>Tracheophyta</taxon>
        <taxon>Spermatophyta</taxon>
        <taxon>Magnoliopsida</taxon>
        <taxon>Liliopsida</taxon>
        <taxon>Poales</taxon>
        <taxon>Poaceae</taxon>
        <taxon>PACMAD clade</taxon>
        <taxon>Panicoideae</taxon>
        <taxon>Panicodae</taxon>
        <taxon>Paniceae</taxon>
        <taxon>Dichantheliinae</taxon>
        <taxon>Dichanthelium</taxon>
    </lineage>
</organism>
<proteinExistence type="predicted"/>
<accession>A0A1E5WJ44</accession>
<name>A0A1E5WJ44_9POAL</name>
<keyword evidence="1" id="KW-0472">Membrane</keyword>
<sequence>LRGLLQDQEASLFPVLLAVRSMGAPFIIVHCCWMICATDECQ</sequence>
<evidence type="ECO:0000313" key="3">
    <source>
        <dbReference type="Proteomes" id="UP000095767"/>
    </source>
</evidence>
<dbReference type="Proteomes" id="UP000095767">
    <property type="component" value="Unassembled WGS sequence"/>
</dbReference>
<keyword evidence="1" id="KW-0812">Transmembrane</keyword>
<comment type="caution">
    <text evidence="2">The sequence shown here is derived from an EMBL/GenBank/DDBJ whole genome shotgun (WGS) entry which is preliminary data.</text>
</comment>
<keyword evidence="1" id="KW-1133">Transmembrane helix</keyword>
<feature type="non-terminal residue" evidence="2">
    <location>
        <position position="1"/>
    </location>
</feature>
<reference evidence="2 3" key="1">
    <citation type="submission" date="2016-09" db="EMBL/GenBank/DDBJ databases">
        <title>The draft genome of Dichanthelium oligosanthes: A C3 panicoid grass species.</title>
        <authorList>
            <person name="Studer A.J."/>
            <person name="Schnable J.C."/>
            <person name="Brutnell T.P."/>
        </authorList>
    </citation>
    <scope>NUCLEOTIDE SEQUENCE [LARGE SCALE GENOMIC DNA]</scope>
    <source>
        <strain evidence="3">cv. Kellogg 1175</strain>
        <tissue evidence="2">Leaf</tissue>
    </source>
</reference>
<dbReference type="EMBL" id="LWDX02005752">
    <property type="protein sequence ID" value="OEL37403.1"/>
    <property type="molecule type" value="Genomic_DNA"/>
</dbReference>
<keyword evidence="3" id="KW-1185">Reference proteome</keyword>
<evidence type="ECO:0000313" key="2">
    <source>
        <dbReference type="EMBL" id="OEL37403.1"/>
    </source>
</evidence>
<protein>
    <submittedName>
        <fullName evidence="2">Uncharacterized protein</fullName>
    </submittedName>
</protein>